<dbReference type="NCBIfam" id="TIGR02281">
    <property type="entry name" value="clan_AA_DTGA"/>
    <property type="match status" value="1"/>
</dbReference>
<evidence type="ECO:0000313" key="2">
    <source>
        <dbReference type="EMBL" id="MBB3059832.1"/>
    </source>
</evidence>
<dbReference type="EMBL" id="JACHWZ010000002">
    <property type="protein sequence ID" value="MBB3059832.1"/>
    <property type="molecule type" value="Genomic_DNA"/>
</dbReference>
<keyword evidence="2" id="KW-0645">Protease</keyword>
<dbReference type="Gene3D" id="2.40.70.10">
    <property type="entry name" value="Acid Proteases"/>
    <property type="match status" value="1"/>
</dbReference>
<dbReference type="InterPro" id="IPR021109">
    <property type="entry name" value="Peptidase_aspartic_dom_sf"/>
</dbReference>
<dbReference type="GO" id="GO:0006508">
    <property type="term" value="P:proteolysis"/>
    <property type="evidence" value="ECO:0007669"/>
    <property type="project" value="UniProtKB-KW"/>
</dbReference>
<keyword evidence="2" id="KW-0378">Hydrolase</keyword>
<dbReference type="RefSeq" id="WP_183456587.1">
    <property type="nucleotide sequence ID" value="NZ_JACHWZ010000002.1"/>
</dbReference>
<gene>
    <name evidence="2" type="ORF">FHS09_000640</name>
</gene>
<sequence length="215" mass="23639">MGKKLFTIFFTALCLTPPLAATAQQVQLKGLFGSSAMLEIDGRQRLLKSGQQSPEGVKLLEATTDYARIRIDGREQKLTLDAPVAASYQRSERAEVRLMPDSRGHYSTSGWVNGRSVSMMVDTGATSIAFNYPTARRLGLNLERAQPIRVSTANGVTQAYRLKLDSVTIGGIKLHSVDATVHTDDFPQITLLGNSFLSRVDMEQQRGVLILRARN</sequence>
<dbReference type="CDD" id="cd05483">
    <property type="entry name" value="retropepsin_like_bacteria"/>
    <property type="match status" value="1"/>
</dbReference>
<keyword evidence="3" id="KW-1185">Reference proteome</keyword>
<feature type="signal peptide" evidence="1">
    <location>
        <begin position="1"/>
        <end position="23"/>
    </location>
</feature>
<dbReference type="InterPro" id="IPR011969">
    <property type="entry name" value="Clan_AA_Asp_peptidase_C"/>
</dbReference>
<evidence type="ECO:0000256" key="1">
    <source>
        <dbReference type="SAM" id="SignalP"/>
    </source>
</evidence>
<organism evidence="2 3">
    <name type="scientific">Microbulbifer rhizosphaerae</name>
    <dbReference type="NCBI Taxonomy" id="1562603"/>
    <lineage>
        <taxon>Bacteria</taxon>
        <taxon>Pseudomonadati</taxon>
        <taxon>Pseudomonadota</taxon>
        <taxon>Gammaproteobacteria</taxon>
        <taxon>Cellvibrionales</taxon>
        <taxon>Microbulbiferaceae</taxon>
        <taxon>Microbulbifer</taxon>
    </lineage>
</organism>
<dbReference type="AlphaFoldDB" id="A0A7W4Z7T2"/>
<feature type="chain" id="PRO_5031305777" evidence="1">
    <location>
        <begin position="24"/>
        <end position="215"/>
    </location>
</feature>
<dbReference type="InterPro" id="IPR034122">
    <property type="entry name" value="Retropepsin-like_bacterial"/>
</dbReference>
<dbReference type="Pfam" id="PF13975">
    <property type="entry name" value="gag-asp_proteas"/>
    <property type="match status" value="1"/>
</dbReference>
<keyword evidence="1" id="KW-0732">Signal</keyword>
<accession>A0A7W4Z7T2</accession>
<comment type="caution">
    <text evidence="2">The sequence shown here is derived from an EMBL/GenBank/DDBJ whole genome shotgun (WGS) entry which is preliminary data.</text>
</comment>
<name>A0A7W4Z7T2_9GAMM</name>
<reference evidence="2 3" key="1">
    <citation type="submission" date="2020-08" db="EMBL/GenBank/DDBJ databases">
        <title>Genomic Encyclopedia of Type Strains, Phase III (KMG-III): the genomes of soil and plant-associated and newly described type strains.</title>
        <authorList>
            <person name="Whitman W."/>
        </authorList>
    </citation>
    <scope>NUCLEOTIDE SEQUENCE [LARGE SCALE GENOMIC DNA]</scope>
    <source>
        <strain evidence="2 3">CECT 8799</strain>
    </source>
</reference>
<dbReference type="Proteomes" id="UP000535937">
    <property type="component" value="Unassembled WGS sequence"/>
</dbReference>
<proteinExistence type="predicted"/>
<evidence type="ECO:0000313" key="3">
    <source>
        <dbReference type="Proteomes" id="UP000535937"/>
    </source>
</evidence>
<protein>
    <submittedName>
        <fullName evidence="2">Aspartyl protease family protein</fullName>
    </submittedName>
</protein>
<dbReference type="SUPFAM" id="SSF50630">
    <property type="entry name" value="Acid proteases"/>
    <property type="match status" value="1"/>
</dbReference>
<dbReference type="GO" id="GO:0008233">
    <property type="term" value="F:peptidase activity"/>
    <property type="evidence" value="ECO:0007669"/>
    <property type="project" value="UniProtKB-KW"/>
</dbReference>